<feature type="non-terminal residue" evidence="1">
    <location>
        <position position="1"/>
    </location>
</feature>
<dbReference type="EMBL" id="BKCJ011724929">
    <property type="protein sequence ID" value="GFD48554.1"/>
    <property type="molecule type" value="Genomic_DNA"/>
</dbReference>
<organism evidence="1">
    <name type="scientific">Tanacetum cinerariifolium</name>
    <name type="common">Dalmatian daisy</name>
    <name type="synonym">Chrysanthemum cinerariifolium</name>
    <dbReference type="NCBI Taxonomy" id="118510"/>
    <lineage>
        <taxon>Eukaryota</taxon>
        <taxon>Viridiplantae</taxon>
        <taxon>Streptophyta</taxon>
        <taxon>Embryophyta</taxon>
        <taxon>Tracheophyta</taxon>
        <taxon>Spermatophyta</taxon>
        <taxon>Magnoliopsida</taxon>
        <taxon>eudicotyledons</taxon>
        <taxon>Gunneridae</taxon>
        <taxon>Pentapetalae</taxon>
        <taxon>asterids</taxon>
        <taxon>campanulids</taxon>
        <taxon>Asterales</taxon>
        <taxon>Asteraceae</taxon>
        <taxon>Asteroideae</taxon>
        <taxon>Anthemideae</taxon>
        <taxon>Anthemidinae</taxon>
        <taxon>Tanacetum</taxon>
    </lineage>
</organism>
<sequence length="102" mass="11164">TGIQTNEVILKANWHVRRGKQRAAFFVFDQQIEGVDAHLGIARHVEGDVGVAAQAQALVLLRIMRHQLRDQIHAAGVDVTRRVAVIAADVVLLRLSAVQQAA</sequence>
<name>A0A699WVM2_TANCI</name>
<dbReference type="AlphaFoldDB" id="A0A699WVM2"/>
<evidence type="ECO:0000313" key="1">
    <source>
        <dbReference type="EMBL" id="GFD48554.1"/>
    </source>
</evidence>
<comment type="caution">
    <text evidence="1">The sequence shown here is derived from an EMBL/GenBank/DDBJ whole genome shotgun (WGS) entry which is preliminary data.</text>
</comment>
<reference evidence="1" key="1">
    <citation type="journal article" date="2019" name="Sci. Rep.">
        <title>Draft genome of Tanacetum cinerariifolium, the natural source of mosquito coil.</title>
        <authorList>
            <person name="Yamashiro T."/>
            <person name="Shiraishi A."/>
            <person name="Satake H."/>
            <person name="Nakayama K."/>
        </authorList>
    </citation>
    <scope>NUCLEOTIDE SEQUENCE</scope>
</reference>
<gene>
    <name evidence="1" type="ORF">Tci_920523</name>
</gene>
<proteinExistence type="predicted"/>
<protein>
    <submittedName>
        <fullName evidence="1">Uncharacterized protein</fullName>
    </submittedName>
</protein>
<accession>A0A699WVM2</accession>
<feature type="non-terminal residue" evidence="1">
    <location>
        <position position="102"/>
    </location>
</feature>